<accession>A0AA38XSQ7</accession>
<dbReference type="SUPFAM" id="SSF52833">
    <property type="entry name" value="Thioredoxin-like"/>
    <property type="match status" value="1"/>
</dbReference>
<gene>
    <name evidence="10" type="ORF">H2204_012726</name>
</gene>
<dbReference type="PROSITE" id="PS51352">
    <property type="entry name" value="THIOREDOXIN_2"/>
    <property type="match status" value="1"/>
</dbReference>
<evidence type="ECO:0000256" key="8">
    <source>
        <dbReference type="RuleBase" id="RU000499"/>
    </source>
</evidence>
<dbReference type="FunFam" id="3.40.30.10:FF:000010">
    <property type="entry name" value="Glutathione peroxidase"/>
    <property type="match status" value="1"/>
</dbReference>
<dbReference type="GO" id="GO:0140824">
    <property type="term" value="F:thioredoxin-dependent peroxiredoxin activity"/>
    <property type="evidence" value="ECO:0007669"/>
    <property type="project" value="UniProtKB-EC"/>
</dbReference>
<evidence type="ECO:0000256" key="4">
    <source>
        <dbReference type="ARBA" id="ARBA00023002"/>
    </source>
</evidence>
<comment type="similarity">
    <text evidence="1 8">Belongs to the glutathione peroxidase family.</text>
</comment>
<dbReference type="PANTHER" id="PTHR11592:SF78">
    <property type="entry name" value="GLUTATHIONE PEROXIDASE"/>
    <property type="match status" value="1"/>
</dbReference>
<keyword evidence="2 8" id="KW-0575">Peroxidase</keyword>
<name>A0AA38XSQ7_9EURO</name>
<dbReference type="CDD" id="cd00340">
    <property type="entry name" value="GSH_Peroxidase"/>
    <property type="match status" value="1"/>
</dbReference>
<protein>
    <recommendedName>
        <fullName evidence="8">Glutathione peroxidase</fullName>
    </recommendedName>
</protein>
<feature type="active site" evidence="7">
    <location>
        <position position="65"/>
    </location>
</feature>
<dbReference type="PANTHER" id="PTHR11592">
    <property type="entry name" value="GLUTATHIONE PEROXIDASE"/>
    <property type="match status" value="1"/>
</dbReference>
<dbReference type="Gene3D" id="3.40.30.10">
    <property type="entry name" value="Glutaredoxin"/>
    <property type="match status" value="1"/>
</dbReference>
<dbReference type="PIRSF" id="PIRSF000303">
    <property type="entry name" value="Glutathion_perox"/>
    <property type="match status" value="1"/>
</dbReference>
<dbReference type="GO" id="GO:0034599">
    <property type="term" value="P:cellular response to oxidative stress"/>
    <property type="evidence" value="ECO:0007669"/>
    <property type="project" value="TreeGrafter"/>
</dbReference>
<evidence type="ECO:0000313" key="10">
    <source>
        <dbReference type="EMBL" id="KAJ9619356.1"/>
    </source>
</evidence>
<comment type="catalytic activity">
    <reaction evidence="6">
        <text>a hydroperoxide + [thioredoxin]-dithiol = an alcohol + [thioredoxin]-disulfide + H2O</text>
        <dbReference type="Rhea" id="RHEA:62620"/>
        <dbReference type="Rhea" id="RHEA-COMP:10698"/>
        <dbReference type="Rhea" id="RHEA-COMP:10700"/>
        <dbReference type="ChEBI" id="CHEBI:15377"/>
        <dbReference type="ChEBI" id="CHEBI:29950"/>
        <dbReference type="ChEBI" id="CHEBI:30879"/>
        <dbReference type="ChEBI" id="CHEBI:35924"/>
        <dbReference type="ChEBI" id="CHEBI:50058"/>
        <dbReference type="EC" id="1.11.1.24"/>
    </reaction>
</comment>
<feature type="domain" description="Thioredoxin" evidence="9">
    <location>
        <begin position="27"/>
        <end position="188"/>
    </location>
</feature>
<evidence type="ECO:0000256" key="2">
    <source>
        <dbReference type="ARBA" id="ARBA00022559"/>
    </source>
</evidence>
<keyword evidence="5" id="KW-0676">Redox-active center</keyword>
<evidence type="ECO:0000256" key="5">
    <source>
        <dbReference type="ARBA" id="ARBA00023284"/>
    </source>
</evidence>
<dbReference type="AlphaFoldDB" id="A0AA38XSQ7"/>
<dbReference type="PROSITE" id="PS51355">
    <property type="entry name" value="GLUTATHIONE_PEROXID_3"/>
    <property type="match status" value="1"/>
</dbReference>
<evidence type="ECO:0000256" key="3">
    <source>
        <dbReference type="ARBA" id="ARBA00022862"/>
    </source>
</evidence>
<dbReference type="InterPro" id="IPR013766">
    <property type="entry name" value="Thioredoxin_domain"/>
</dbReference>
<keyword evidence="3" id="KW-0049">Antioxidant</keyword>
<comment type="caution">
    <text evidence="10">The sequence shown here is derived from an EMBL/GenBank/DDBJ whole genome shotgun (WGS) entry which is preliminary data.</text>
</comment>
<dbReference type="InterPro" id="IPR036249">
    <property type="entry name" value="Thioredoxin-like_sf"/>
</dbReference>
<evidence type="ECO:0000259" key="9">
    <source>
        <dbReference type="PROSITE" id="PS51352"/>
    </source>
</evidence>
<evidence type="ECO:0000256" key="6">
    <source>
        <dbReference type="ARBA" id="ARBA00049091"/>
    </source>
</evidence>
<dbReference type="PROSITE" id="PS00460">
    <property type="entry name" value="GLUTATHIONE_PEROXID_1"/>
    <property type="match status" value="1"/>
</dbReference>
<dbReference type="EMBL" id="JAPDRN010000133">
    <property type="protein sequence ID" value="KAJ9619356.1"/>
    <property type="molecule type" value="Genomic_DNA"/>
</dbReference>
<dbReference type="PRINTS" id="PR01011">
    <property type="entry name" value="GLUTPROXDASE"/>
</dbReference>
<evidence type="ECO:0000256" key="7">
    <source>
        <dbReference type="PIRSR" id="PIRSR000303-1"/>
    </source>
</evidence>
<dbReference type="Pfam" id="PF00255">
    <property type="entry name" value="GSHPx"/>
    <property type="match status" value="1"/>
</dbReference>
<proteinExistence type="inferred from homology"/>
<dbReference type="InterPro" id="IPR029760">
    <property type="entry name" value="GPX_CS"/>
</dbReference>
<reference evidence="10" key="1">
    <citation type="submission" date="2022-10" db="EMBL/GenBank/DDBJ databases">
        <title>Culturing micro-colonial fungi from biological soil crusts in the Mojave desert and describing Neophaeococcomyces mojavensis, and introducing the new genera and species Taxawa tesnikishii.</title>
        <authorList>
            <person name="Kurbessoian T."/>
            <person name="Stajich J.E."/>
        </authorList>
    </citation>
    <scope>NUCLEOTIDE SEQUENCE</scope>
    <source>
        <strain evidence="10">TK_35</strain>
    </source>
</reference>
<dbReference type="PROSITE" id="PS00763">
    <property type="entry name" value="GLUTATHIONE_PEROXID_2"/>
    <property type="match status" value="1"/>
</dbReference>
<dbReference type="InterPro" id="IPR029759">
    <property type="entry name" value="GPX_AS"/>
</dbReference>
<keyword evidence="4 8" id="KW-0560">Oxidoreductase</keyword>
<organism evidence="10">
    <name type="scientific">Knufia peltigerae</name>
    <dbReference type="NCBI Taxonomy" id="1002370"/>
    <lineage>
        <taxon>Eukaryota</taxon>
        <taxon>Fungi</taxon>
        <taxon>Dikarya</taxon>
        <taxon>Ascomycota</taxon>
        <taxon>Pezizomycotina</taxon>
        <taxon>Eurotiomycetes</taxon>
        <taxon>Chaetothyriomycetidae</taxon>
        <taxon>Chaetothyriales</taxon>
        <taxon>Trichomeriaceae</taxon>
        <taxon>Knufia</taxon>
    </lineage>
</organism>
<sequence length="188" mass="21132">MLATPPHSSATPWLAARVPWRTPPPRPVAMTTAYDFSFRDLDGQSQALAQYQGRPLLLVNVASRCGFTPQYTGLEQLWQDYRDRGLVVIGFPCNQFGAQEPGDAAQIRQFCSIDYPVSFPLSQKIEVNGEGADPLWAWLSHEKRGLLGIARIKWNFSKFLVDRKGQVVDRYAPTTKPEQLRDGIEALL</sequence>
<dbReference type="InterPro" id="IPR000889">
    <property type="entry name" value="Glutathione_peroxidase"/>
</dbReference>
<evidence type="ECO:0000256" key="1">
    <source>
        <dbReference type="ARBA" id="ARBA00006926"/>
    </source>
</evidence>